<feature type="domain" description="Thioesterase" evidence="2">
    <location>
        <begin position="48"/>
        <end position="115"/>
    </location>
</feature>
<organism evidence="3 4">
    <name type="scientific">Enemella dayhoffiae</name>
    <dbReference type="NCBI Taxonomy" id="2016507"/>
    <lineage>
        <taxon>Bacteria</taxon>
        <taxon>Bacillati</taxon>
        <taxon>Actinomycetota</taxon>
        <taxon>Actinomycetes</taxon>
        <taxon>Propionibacteriales</taxon>
        <taxon>Propionibacteriaceae</taxon>
        <taxon>Enemella</taxon>
    </lineage>
</organism>
<proteinExistence type="predicted"/>
<evidence type="ECO:0000259" key="2">
    <source>
        <dbReference type="Pfam" id="PF03061"/>
    </source>
</evidence>
<gene>
    <name evidence="3" type="ORF">CGZ93_05215</name>
</gene>
<dbReference type="InterPro" id="IPR006683">
    <property type="entry name" value="Thioestr_dom"/>
</dbReference>
<accession>A0A255H8C1</accession>
<feature type="compositionally biased region" description="Basic and acidic residues" evidence="1">
    <location>
        <begin position="183"/>
        <end position="217"/>
    </location>
</feature>
<dbReference type="Proteomes" id="UP000216311">
    <property type="component" value="Unassembled WGS sequence"/>
</dbReference>
<name>A0A255H8C1_9ACTN</name>
<protein>
    <recommendedName>
        <fullName evidence="2">Thioesterase domain-containing protein</fullName>
    </recommendedName>
</protein>
<feature type="region of interest" description="Disordered" evidence="1">
    <location>
        <begin position="183"/>
        <end position="228"/>
    </location>
</feature>
<dbReference type="Pfam" id="PF03061">
    <property type="entry name" value="4HBT"/>
    <property type="match status" value="1"/>
</dbReference>
<evidence type="ECO:0000313" key="4">
    <source>
        <dbReference type="Proteomes" id="UP000216311"/>
    </source>
</evidence>
<dbReference type="Gene3D" id="3.10.129.10">
    <property type="entry name" value="Hotdog Thioesterase"/>
    <property type="match status" value="1"/>
</dbReference>
<evidence type="ECO:0000313" key="3">
    <source>
        <dbReference type="EMBL" id="OYO23918.1"/>
    </source>
</evidence>
<sequence length="228" mass="24568">MDRVQTAREHVFAQFGFSTRREGDGLTGSADAGPELWVPGTEVLRTSVLAIWADSITGMIAADHVGGRVPVTLQLEVNLYAPPTRVSHVEVVGRLVKVGRSVVVSTAEFLDQDGRAFGTATGVFAIAHDPALRMPDDYDPVGPAGAGGYIDGLARPVWAASDPLLRAYYETTAGDVEVVKTRDSTFHGTRNPDRGSRSAPYADRHLAQGLAERDHRRAAGHPHCRPHR</sequence>
<dbReference type="AlphaFoldDB" id="A0A255H8C1"/>
<dbReference type="EMBL" id="NMVQ01000006">
    <property type="protein sequence ID" value="OYO23918.1"/>
    <property type="molecule type" value="Genomic_DNA"/>
</dbReference>
<dbReference type="SUPFAM" id="SSF54637">
    <property type="entry name" value="Thioesterase/thiol ester dehydrase-isomerase"/>
    <property type="match status" value="1"/>
</dbReference>
<dbReference type="RefSeq" id="WP_094363100.1">
    <property type="nucleotide sequence ID" value="NZ_NMVQ01000006.1"/>
</dbReference>
<reference evidence="3 4" key="1">
    <citation type="submission" date="2017-07" db="EMBL/GenBank/DDBJ databases">
        <title>Draft whole genome sequences of clinical Proprionibacteriaceae strains.</title>
        <authorList>
            <person name="Bernier A.-M."/>
            <person name="Bernard K."/>
            <person name="Domingo M.-C."/>
        </authorList>
    </citation>
    <scope>NUCLEOTIDE SEQUENCE [LARGE SCALE GENOMIC DNA]</scope>
    <source>
        <strain evidence="3 4">NML 130396</strain>
    </source>
</reference>
<dbReference type="InterPro" id="IPR029069">
    <property type="entry name" value="HotDog_dom_sf"/>
</dbReference>
<keyword evidence="4" id="KW-1185">Reference proteome</keyword>
<feature type="compositionally biased region" description="Basic residues" evidence="1">
    <location>
        <begin position="218"/>
        <end position="228"/>
    </location>
</feature>
<evidence type="ECO:0000256" key="1">
    <source>
        <dbReference type="SAM" id="MobiDB-lite"/>
    </source>
</evidence>
<dbReference type="OrthoDB" id="4528430at2"/>
<comment type="caution">
    <text evidence="3">The sequence shown here is derived from an EMBL/GenBank/DDBJ whole genome shotgun (WGS) entry which is preliminary data.</text>
</comment>
<dbReference type="CDD" id="cd03443">
    <property type="entry name" value="PaaI_thioesterase"/>
    <property type="match status" value="1"/>
</dbReference>